<gene>
    <name evidence="1" type="ORF">J2851_000411</name>
</gene>
<name>A0ABS4SER3_9PROT</name>
<comment type="caution">
    <text evidence="1">The sequence shown here is derived from an EMBL/GenBank/DDBJ whole genome shotgun (WGS) entry which is preliminary data.</text>
</comment>
<sequence length="58" mass="6493">MSIETMHFLSAQDAIPFLQRNGFKFLEAPGRWWKGVDGKLVRAEMHISAYGALLVISG</sequence>
<protein>
    <submittedName>
        <fullName evidence="1">Uncharacterized protein</fullName>
    </submittedName>
</protein>
<organism evidence="1 2">
    <name type="scientific">Azospirillum rugosum</name>
    <dbReference type="NCBI Taxonomy" id="416170"/>
    <lineage>
        <taxon>Bacteria</taxon>
        <taxon>Pseudomonadati</taxon>
        <taxon>Pseudomonadota</taxon>
        <taxon>Alphaproteobacteria</taxon>
        <taxon>Rhodospirillales</taxon>
        <taxon>Azospirillaceae</taxon>
        <taxon>Azospirillum</taxon>
    </lineage>
</organism>
<proteinExistence type="predicted"/>
<reference evidence="1 2" key="1">
    <citation type="submission" date="2021-03" db="EMBL/GenBank/DDBJ databases">
        <title>Genomic Encyclopedia of Type Strains, Phase III (KMG-III): the genomes of soil and plant-associated and newly described type strains.</title>
        <authorList>
            <person name="Whitman W."/>
        </authorList>
    </citation>
    <scope>NUCLEOTIDE SEQUENCE [LARGE SCALE GENOMIC DNA]</scope>
    <source>
        <strain evidence="1 2">IMMIB AFH-6</strain>
    </source>
</reference>
<keyword evidence="2" id="KW-1185">Reference proteome</keyword>
<evidence type="ECO:0000313" key="1">
    <source>
        <dbReference type="EMBL" id="MBP2290674.1"/>
    </source>
</evidence>
<dbReference type="RefSeq" id="WP_209763048.1">
    <property type="nucleotide sequence ID" value="NZ_JAGINP010000001.1"/>
</dbReference>
<evidence type="ECO:0000313" key="2">
    <source>
        <dbReference type="Proteomes" id="UP000781958"/>
    </source>
</evidence>
<accession>A0ABS4SER3</accession>
<dbReference type="Proteomes" id="UP000781958">
    <property type="component" value="Unassembled WGS sequence"/>
</dbReference>
<dbReference type="EMBL" id="JAGINP010000001">
    <property type="protein sequence ID" value="MBP2290674.1"/>
    <property type="molecule type" value="Genomic_DNA"/>
</dbReference>